<evidence type="ECO:0000313" key="3">
    <source>
        <dbReference type="Proteomes" id="UP000037069"/>
    </source>
</evidence>
<gene>
    <name evidence="2" type="ORF">FF38_04302</name>
</gene>
<dbReference type="STRING" id="7375.A0A0L0CNN6"/>
<dbReference type="OrthoDB" id="191139at2759"/>
<keyword evidence="3" id="KW-1185">Reference proteome</keyword>
<comment type="caution">
    <text evidence="2">The sequence shown here is derived from an EMBL/GenBank/DDBJ whole genome shotgun (WGS) entry which is preliminary data.</text>
</comment>
<dbReference type="Pfam" id="PF00106">
    <property type="entry name" value="adh_short"/>
    <property type="match status" value="2"/>
</dbReference>
<proteinExistence type="predicted"/>
<dbReference type="InterPro" id="IPR002347">
    <property type="entry name" value="SDR_fam"/>
</dbReference>
<organism evidence="2 3">
    <name type="scientific">Lucilia cuprina</name>
    <name type="common">Green bottle fly</name>
    <name type="synonym">Australian sheep blowfly</name>
    <dbReference type="NCBI Taxonomy" id="7375"/>
    <lineage>
        <taxon>Eukaryota</taxon>
        <taxon>Metazoa</taxon>
        <taxon>Ecdysozoa</taxon>
        <taxon>Arthropoda</taxon>
        <taxon>Hexapoda</taxon>
        <taxon>Insecta</taxon>
        <taxon>Pterygota</taxon>
        <taxon>Neoptera</taxon>
        <taxon>Endopterygota</taxon>
        <taxon>Diptera</taxon>
        <taxon>Brachycera</taxon>
        <taxon>Muscomorpha</taxon>
        <taxon>Oestroidea</taxon>
        <taxon>Calliphoridae</taxon>
        <taxon>Luciliinae</taxon>
        <taxon>Lucilia</taxon>
    </lineage>
</organism>
<accession>A0A0L0CNN6</accession>
<dbReference type="Proteomes" id="UP000037069">
    <property type="component" value="Unassembled WGS sequence"/>
</dbReference>
<dbReference type="InterPro" id="IPR036291">
    <property type="entry name" value="NAD(P)-bd_dom_sf"/>
</dbReference>
<dbReference type="SUPFAM" id="SSF51735">
    <property type="entry name" value="NAD(P)-binding Rossmann-fold domains"/>
    <property type="match status" value="2"/>
</dbReference>
<dbReference type="PRINTS" id="PR00081">
    <property type="entry name" value="GDHRDH"/>
</dbReference>
<evidence type="ECO:0000256" key="1">
    <source>
        <dbReference type="ARBA" id="ARBA00023002"/>
    </source>
</evidence>
<protein>
    <recommendedName>
        <fullName evidence="4">Retinol dehydrogenase 13</fullName>
    </recommendedName>
</protein>
<evidence type="ECO:0000313" key="2">
    <source>
        <dbReference type="EMBL" id="KNC33953.1"/>
    </source>
</evidence>
<reference evidence="2 3" key="1">
    <citation type="journal article" date="2015" name="Nat. Commun.">
        <title>Lucilia cuprina genome unlocks parasitic fly biology to underpin future interventions.</title>
        <authorList>
            <person name="Anstead C.A."/>
            <person name="Korhonen P.K."/>
            <person name="Young N.D."/>
            <person name="Hall R.S."/>
            <person name="Jex A.R."/>
            <person name="Murali S.C."/>
            <person name="Hughes D.S."/>
            <person name="Lee S.F."/>
            <person name="Perry T."/>
            <person name="Stroehlein A.J."/>
            <person name="Ansell B.R."/>
            <person name="Breugelmans B."/>
            <person name="Hofmann A."/>
            <person name="Qu J."/>
            <person name="Dugan S."/>
            <person name="Lee S.L."/>
            <person name="Chao H."/>
            <person name="Dinh H."/>
            <person name="Han Y."/>
            <person name="Doddapaneni H.V."/>
            <person name="Worley K.C."/>
            <person name="Muzny D.M."/>
            <person name="Ioannidis P."/>
            <person name="Waterhouse R.M."/>
            <person name="Zdobnov E.M."/>
            <person name="James P.J."/>
            <person name="Bagnall N.H."/>
            <person name="Kotze A.C."/>
            <person name="Gibbs R.A."/>
            <person name="Richards S."/>
            <person name="Batterham P."/>
            <person name="Gasser R.B."/>
        </authorList>
    </citation>
    <scope>NUCLEOTIDE SEQUENCE [LARGE SCALE GENOMIC DNA]</scope>
    <source>
        <strain evidence="2 3">LS</strain>
        <tissue evidence="2">Full body</tissue>
    </source>
</reference>
<dbReference type="OMA" id="NCKRITK"/>
<name>A0A0L0CNN6_LUCCU</name>
<evidence type="ECO:0008006" key="4">
    <source>
        <dbReference type="Google" id="ProtNLM"/>
    </source>
</evidence>
<sequence>MIVTILRETFGIEWKKNIMDLLNHKIIKTGGICLASLMAAYAFYQWREGPYYNKAYKLKGKVAIVTGCNTGIGKEIALELARRGAKVYMACRNYDKCEQARNEIITETGNLDVFNRTLDLASLESIRQFVRDFLLEETHLDILINNAGICCVKRSLTVDGFEQHLGVNHLGHFLLTNLLLDILKKSAPSRIVVMSSIIHYVASIKKEDLNSERHYNKMLAYAQSKLANILFTRKLSQLLQGSGVTVNCLHPGVVRTDLWRNEAILDLLNIMFSLLLLRSPKGGAQTALYLAIDPELKDKSGDYYNRMKKTEVAAKAKDEAMSDWLWQESEKLVAEFLNYILCRDQVQIMCFKGGPEFEFICWCLLSAAAMYVFYLWREGPYYTKQNRLDGKVVVITGCNTGIGKETALEMAKRGARVYMACRNYDKCEKARREIVNLSGNTQVFNRTLDLSSLKSVREFAENFLKEEKRLDILINNAGIMSTPRKLTQDGFEQQFGVNHLGHFLLTNLLLDLIKASAPSRIVVVSSLAHIFGNFDKEDMNLEKSYTRFGAYGRSKLANILFTRKLGRMLKDANVSVNCLHPGSVQSELTRYDPVLNFFSSIFSNFVLRSTKGGAQTILYLALDPEMQDKTGGYYDRMKLYPLLAKARDDEMADWLWQESEKLVGLREK</sequence>
<dbReference type="Gene3D" id="3.40.50.720">
    <property type="entry name" value="NAD(P)-binding Rossmann-like Domain"/>
    <property type="match status" value="2"/>
</dbReference>
<dbReference type="AlphaFoldDB" id="A0A0L0CNN6"/>
<dbReference type="GO" id="GO:0016491">
    <property type="term" value="F:oxidoreductase activity"/>
    <property type="evidence" value="ECO:0007669"/>
    <property type="project" value="UniProtKB-KW"/>
</dbReference>
<dbReference type="PANTHER" id="PTHR43157:SF31">
    <property type="entry name" value="PHOSPHATIDYLINOSITOL-GLYCAN BIOSYNTHESIS CLASS F PROTEIN"/>
    <property type="match status" value="1"/>
</dbReference>
<dbReference type="PANTHER" id="PTHR43157">
    <property type="entry name" value="PHOSPHATIDYLINOSITOL-GLYCAN BIOSYNTHESIS CLASS F PROTEIN-RELATED"/>
    <property type="match status" value="1"/>
</dbReference>
<keyword evidence="1" id="KW-0560">Oxidoreductase</keyword>
<dbReference type="EMBL" id="JRES01000127">
    <property type="protein sequence ID" value="KNC33953.1"/>
    <property type="molecule type" value="Genomic_DNA"/>
</dbReference>